<feature type="transmembrane region" description="Helical" evidence="1">
    <location>
        <begin position="25"/>
        <end position="44"/>
    </location>
</feature>
<proteinExistence type="predicted"/>
<keyword evidence="1" id="KW-0812">Transmembrane</keyword>
<evidence type="ECO:0000313" key="3">
    <source>
        <dbReference type="Proteomes" id="UP000003434"/>
    </source>
</evidence>
<protein>
    <recommendedName>
        <fullName evidence="4">DUF5305 domain-containing protein</fullName>
    </recommendedName>
</protein>
<dbReference type="RefSeq" id="WP_008749796.1">
    <property type="nucleotide sequence ID" value="NZ_GL622296.1"/>
</dbReference>
<keyword evidence="1" id="KW-1133">Transmembrane helix</keyword>
<accession>E6LJ88</accession>
<name>E6LJ88_9FIRM</name>
<organism evidence="2 3">
    <name type="scientific">Lachnoanaerobaculum saburreum DSM 3986</name>
    <dbReference type="NCBI Taxonomy" id="887325"/>
    <lineage>
        <taxon>Bacteria</taxon>
        <taxon>Bacillati</taxon>
        <taxon>Bacillota</taxon>
        <taxon>Clostridia</taxon>
        <taxon>Lachnospirales</taxon>
        <taxon>Lachnospiraceae</taxon>
        <taxon>Lachnoanaerobaculum</taxon>
    </lineage>
</organism>
<reference evidence="2 3" key="1">
    <citation type="submission" date="2010-12" db="EMBL/GenBank/DDBJ databases">
        <authorList>
            <person name="Muzny D."/>
            <person name="Qin X."/>
            <person name="Deng J."/>
            <person name="Jiang H."/>
            <person name="Liu Y."/>
            <person name="Qu J."/>
            <person name="Song X.-Z."/>
            <person name="Zhang L."/>
            <person name="Thornton R."/>
            <person name="Coyle M."/>
            <person name="Francisco L."/>
            <person name="Jackson L."/>
            <person name="Javaid M."/>
            <person name="Korchina V."/>
            <person name="Kovar C."/>
            <person name="Mata R."/>
            <person name="Mathew T."/>
            <person name="Ngo R."/>
            <person name="Nguyen L."/>
            <person name="Nguyen N."/>
            <person name="Okwuonu G."/>
            <person name="Ongeri F."/>
            <person name="Pham C."/>
            <person name="Simmons D."/>
            <person name="Wilczek-Boney K."/>
            <person name="Hale W."/>
            <person name="Jakkamsetti A."/>
            <person name="Pham P."/>
            <person name="Ruth R."/>
            <person name="San Lucas F."/>
            <person name="Warren J."/>
            <person name="Zhang J."/>
            <person name="Zhao Z."/>
            <person name="Zhou C."/>
            <person name="Zhu D."/>
            <person name="Lee S."/>
            <person name="Bess C."/>
            <person name="Blankenburg K."/>
            <person name="Forbes L."/>
            <person name="Fu Q."/>
            <person name="Gubbala S."/>
            <person name="Hirani K."/>
            <person name="Jayaseelan J.C."/>
            <person name="Lara F."/>
            <person name="Munidasa M."/>
            <person name="Palculict T."/>
            <person name="Patil S."/>
            <person name="Pu L.-L."/>
            <person name="Saada N."/>
            <person name="Tang L."/>
            <person name="Weissenberger G."/>
            <person name="Zhu Y."/>
            <person name="Hemphill L."/>
            <person name="Shang Y."/>
            <person name="Youmans B."/>
            <person name="Ayvaz T."/>
            <person name="Ross M."/>
            <person name="Santibanez J."/>
            <person name="Aqrawi P."/>
            <person name="Gross S."/>
            <person name="Joshi V."/>
            <person name="Fowler G."/>
            <person name="Nazareth L."/>
            <person name="Reid J."/>
            <person name="Worley K."/>
            <person name="Petrosino J."/>
            <person name="Highlander S."/>
            <person name="Gibbs R."/>
        </authorList>
    </citation>
    <scope>NUCLEOTIDE SEQUENCE [LARGE SCALE GENOMIC DNA]</scope>
    <source>
        <strain evidence="2 3">DSM 3986</strain>
    </source>
</reference>
<dbReference type="InterPro" id="IPR035185">
    <property type="entry name" value="DUF5305"/>
</dbReference>
<sequence>MKNIKDKLIGIDNKICIKLTKTTRLLLYVVGVILLLASVAALVIKLRPHKQTKEMVVNDYNITTQAEYKVHLQNNDIFEGEFLEGGRVYPSAITDTVNIDFISEAILTNAVNISGEYTINAVLQGYQASDNDEKSVIYEKVYPLADGKLDEDVTDNVRIDKNLDIDRMVYKNYAQEIEGKLGGETEKDFYIQFGGKYNIGGEEKEFSYKVYIPISNEKFYQIKKDDVITDKGDIKESTTVSSKVGFKDYAVYILLLLIAVLLIAFVKFFSMEAVGEELKVKKLIQFMRKYGSRMICIEDLPAFGERPLIEVRGILDMLEISEQIREPLFYVEGENDLPKDGRVYIFAKQYVYIYDMGIKEQ</sequence>
<dbReference type="eggNOG" id="ENOG5032USY">
    <property type="taxonomic scope" value="Bacteria"/>
</dbReference>
<evidence type="ECO:0000256" key="1">
    <source>
        <dbReference type="SAM" id="Phobius"/>
    </source>
</evidence>
<dbReference type="Proteomes" id="UP000003434">
    <property type="component" value="Unassembled WGS sequence"/>
</dbReference>
<keyword evidence="1" id="KW-0472">Membrane</keyword>
<comment type="caution">
    <text evidence="2">The sequence shown here is derived from an EMBL/GenBank/DDBJ whole genome shotgun (WGS) entry which is preliminary data.</text>
</comment>
<feature type="transmembrane region" description="Helical" evidence="1">
    <location>
        <begin position="249"/>
        <end position="269"/>
    </location>
</feature>
<dbReference type="AlphaFoldDB" id="E6LJ88"/>
<evidence type="ECO:0000313" key="2">
    <source>
        <dbReference type="EMBL" id="EFU78022.1"/>
    </source>
</evidence>
<dbReference type="HOGENOM" id="CLU_725114_0_0_9"/>
<gene>
    <name evidence="2" type="ORF">HMPREF0381_0023</name>
</gene>
<dbReference type="EMBL" id="AEPW01000001">
    <property type="protein sequence ID" value="EFU78022.1"/>
    <property type="molecule type" value="Genomic_DNA"/>
</dbReference>
<dbReference type="Pfam" id="PF17231">
    <property type="entry name" value="DUF5305"/>
    <property type="match status" value="1"/>
</dbReference>
<evidence type="ECO:0008006" key="4">
    <source>
        <dbReference type="Google" id="ProtNLM"/>
    </source>
</evidence>